<evidence type="ECO:0000256" key="1">
    <source>
        <dbReference type="ARBA" id="ARBA00004651"/>
    </source>
</evidence>
<feature type="transmembrane region" description="Helical" evidence="7">
    <location>
        <begin position="54"/>
        <end position="72"/>
    </location>
</feature>
<dbReference type="Pfam" id="PF07681">
    <property type="entry name" value="DoxX"/>
    <property type="match status" value="1"/>
</dbReference>
<comment type="caution">
    <text evidence="8">The sequence shown here is derived from an EMBL/GenBank/DDBJ whole genome shotgun (WGS) entry which is preliminary data.</text>
</comment>
<sequence length="145" mass="16017">MFKKIINTDNSKTTIIIRLIVGAVFFSEGVQKFLFPAIRGAGRFEKIGFPSPDFLGSFVGFFEILCGILLLVGQLTRLASIPLIIIMLVAFTTTKAEVLANDGFWELLHGSRTDWAMLLGSVFLLIKGAGHWSIDKIISSDRNSH</sequence>
<name>A0A501PZF8_9FLAO</name>
<dbReference type="PANTHER" id="PTHR33452:SF1">
    <property type="entry name" value="INNER MEMBRANE PROTEIN YPHA-RELATED"/>
    <property type="match status" value="1"/>
</dbReference>
<feature type="transmembrane region" description="Helical" evidence="7">
    <location>
        <begin position="79"/>
        <end position="96"/>
    </location>
</feature>
<gene>
    <name evidence="8" type="ORF">FJA49_17430</name>
</gene>
<evidence type="ECO:0000313" key="9">
    <source>
        <dbReference type="Proteomes" id="UP000319175"/>
    </source>
</evidence>
<comment type="similarity">
    <text evidence="2">Belongs to the DoxX family.</text>
</comment>
<evidence type="ECO:0000313" key="8">
    <source>
        <dbReference type="EMBL" id="TPD65959.1"/>
    </source>
</evidence>
<keyword evidence="9" id="KW-1185">Reference proteome</keyword>
<evidence type="ECO:0000256" key="3">
    <source>
        <dbReference type="ARBA" id="ARBA00022475"/>
    </source>
</evidence>
<dbReference type="AlphaFoldDB" id="A0A501PZF8"/>
<keyword evidence="3" id="KW-1003">Cell membrane</keyword>
<dbReference type="RefSeq" id="WP_140002632.1">
    <property type="nucleotide sequence ID" value="NZ_VFJE01000056.1"/>
</dbReference>
<keyword evidence="5 7" id="KW-1133">Transmembrane helix</keyword>
<dbReference type="EMBL" id="VFJE01000056">
    <property type="protein sequence ID" value="TPD65959.1"/>
    <property type="molecule type" value="Genomic_DNA"/>
</dbReference>
<dbReference type="InterPro" id="IPR051907">
    <property type="entry name" value="DoxX-like_oxidoreductase"/>
</dbReference>
<reference evidence="8 9" key="1">
    <citation type="submission" date="2019-06" db="EMBL/GenBank/DDBJ databases">
        <title>Flavobacterium sp. MaA-Y11 from geoumgang.</title>
        <authorList>
            <person name="Jeong S."/>
        </authorList>
    </citation>
    <scope>NUCLEOTIDE SEQUENCE [LARGE SCALE GENOMIC DNA]</scope>
    <source>
        <strain evidence="8 9">MaA-Y11</strain>
    </source>
</reference>
<comment type="subcellular location">
    <subcellularLocation>
        <location evidence="1">Cell membrane</location>
        <topology evidence="1">Multi-pass membrane protein</topology>
    </subcellularLocation>
</comment>
<dbReference type="PANTHER" id="PTHR33452">
    <property type="entry name" value="OXIDOREDUCTASE CATD-RELATED"/>
    <property type="match status" value="1"/>
</dbReference>
<evidence type="ECO:0000256" key="6">
    <source>
        <dbReference type="ARBA" id="ARBA00023136"/>
    </source>
</evidence>
<evidence type="ECO:0000256" key="5">
    <source>
        <dbReference type="ARBA" id="ARBA00022989"/>
    </source>
</evidence>
<evidence type="ECO:0000256" key="2">
    <source>
        <dbReference type="ARBA" id="ARBA00006679"/>
    </source>
</evidence>
<accession>A0A501PZF8</accession>
<keyword evidence="6 7" id="KW-0472">Membrane</keyword>
<protein>
    <submittedName>
        <fullName evidence="8">DoxX family protein</fullName>
    </submittedName>
</protein>
<feature type="transmembrane region" description="Helical" evidence="7">
    <location>
        <begin position="15"/>
        <end position="34"/>
    </location>
</feature>
<proteinExistence type="inferred from homology"/>
<dbReference type="Proteomes" id="UP000319175">
    <property type="component" value="Unassembled WGS sequence"/>
</dbReference>
<dbReference type="GO" id="GO:0005886">
    <property type="term" value="C:plasma membrane"/>
    <property type="evidence" value="ECO:0007669"/>
    <property type="project" value="UniProtKB-SubCell"/>
</dbReference>
<organism evidence="8 9">
    <name type="scientific">Flavobacterium microcysteis</name>
    <dbReference type="NCBI Taxonomy" id="2596891"/>
    <lineage>
        <taxon>Bacteria</taxon>
        <taxon>Pseudomonadati</taxon>
        <taxon>Bacteroidota</taxon>
        <taxon>Flavobacteriia</taxon>
        <taxon>Flavobacteriales</taxon>
        <taxon>Flavobacteriaceae</taxon>
        <taxon>Flavobacterium</taxon>
    </lineage>
</organism>
<dbReference type="OrthoDB" id="9813193at2"/>
<keyword evidence="4 7" id="KW-0812">Transmembrane</keyword>
<evidence type="ECO:0000256" key="4">
    <source>
        <dbReference type="ARBA" id="ARBA00022692"/>
    </source>
</evidence>
<dbReference type="InterPro" id="IPR032808">
    <property type="entry name" value="DoxX"/>
</dbReference>
<feature type="transmembrane region" description="Helical" evidence="7">
    <location>
        <begin position="116"/>
        <end position="134"/>
    </location>
</feature>
<evidence type="ECO:0000256" key="7">
    <source>
        <dbReference type="SAM" id="Phobius"/>
    </source>
</evidence>